<evidence type="ECO:0000256" key="1">
    <source>
        <dbReference type="SAM" id="SignalP"/>
    </source>
</evidence>
<proteinExistence type="predicted"/>
<comment type="caution">
    <text evidence="2">The sequence shown here is derived from an EMBL/GenBank/DDBJ whole genome shotgun (WGS) entry which is preliminary data.</text>
</comment>
<dbReference type="AlphaFoldDB" id="A0A166YRE8"/>
<protein>
    <recommendedName>
        <fullName evidence="4">Beta-lactamase</fullName>
    </recommendedName>
</protein>
<dbReference type="PATRIC" id="fig|1365250.3.peg.849"/>
<feature type="signal peptide" evidence="1">
    <location>
        <begin position="1"/>
        <end position="16"/>
    </location>
</feature>
<evidence type="ECO:0008006" key="4">
    <source>
        <dbReference type="Google" id="ProtNLM"/>
    </source>
</evidence>
<accession>A0A166YRE8</accession>
<name>A0A166YRE8_9GAMM</name>
<keyword evidence="1" id="KW-0732">Signal</keyword>
<keyword evidence="3" id="KW-1185">Reference proteome</keyword>
<reference evidence="2 3" key="1">
    <citation type="submission" date="2013-07" db="EMBL/GenBank/DDBJ databases">
        <title>Comparative Genomic and Metabolomic Analysis of Twelve Strains of Pseudoalteromonas luteoviolacea.</title>
        <authorList>
            <person name="Vynne N.G."/>
            <person name="Mansson M."/>
            <person name="Gram L."/>
        </authorList>
    </citation>
    <scope>NUCLEOTIDE SEQUENCE [LARGE SCALE GENOMIC DNA]</scope>
    <source>
        <strain evidence="2 3">DSM 6061</strain>
    </source>
</reference>
<sequence length="202" mass="22460">MKYIFLLMFLSINAFAGEQSLDDVVKKIDSDKSYRTLVSQCPVEFFPKSNVAYKNFIEYCSVNASLCLELCNKGDANYCSSLANYTQNNLESEYYSEALFSKACKLGLVSACTNRASGLIKYNGDASLDCAVKTFELACSQKDEWGCTMFGAYLAQGQGVERDFNRALEVLKVSCKNGIEDPACQYAQSISNQIKAVLREEQ</sequence>
<feature type="chain" id="PRO_5007882864" description="Beta-lactamase" evidence="1">
    <location>
        <begin position="17"/>
        <end position="202"/>
    </location>
</feature>
<evidence type="ECO:0000313" key="3">
    <source>
        <dbReference type="Proteomes" id="UP000076643"/>
    </source>
</evidence>
<dbReference type="RefSeq" id="WP_063357070.1">
    <property type="nucleotide sequence ID" value="NZ_AQHB01000019.1"/>
</dbReference>
<gene>
    <name evidence="2" type="ORF">N475_09335</name>
</gene>
<dbReference type="Gene3D" id="1.25.40.10">
    <property type="entry name" value="Tetratricopeptide repeat domain"/>
    <property type="match status" value="1"/>
</dbReference>
<dbReference type="EMBL" id="AUYB01000080">
    <property type="protein sequence ID" value="KZN43295.1"/>
    <property type="molecule type" value="Genomic_DNA"/>
</dbReference>
<evidence type="ECO:0000313" key="2">
    <source>
        <dbReference type="EMBL" id="KZN43295.1"/>
    </source>
</evidence>
<organism evidence="2 3">
    <name type="scientific">Pseudoalteromonas luteoviolacea DSM 6061</name>
    <dbReference type="NCBI Taxonomy" id="1365250"/>
    <lineage>
        <taxon>Bacteria</taxon>
        <taxon>Pseudomonadati</taxon>
        <taxon>Pseudomonadota</taxon>
        <taxon>Gammaproteobacteria</taxon>
        <taxon>Alteromonadales</taxon>
        <taxon>Pseudoalteromonadaceae</taxon>
        <taxon>Pseudoalteromonas</taxon>
    </lineage>
</organism>
<dbReference type="InterPro" id="IPR011990">
    <property type="entry name" value="TPR-like_helical_dom_sf"/>
</dbReference>
<dbReference type="SUPFAM" id="SSF81901">
    <property type="entry name" value="HCP-like"/>
    <property type="match status" value="1"/>
</dbReference>
<dbReference type="Proteomes" id="UP000076643">
    <property type="component" value="Unassembled WGS sequence"/>
</dbReference>